<keyword evidence="2" id="KW-1185">Reference proteome</keyword>
<evidence type="ECO:0000313" key="2">
    <source>
        <dbReference type="Proteomes" id="UP000054695"/>
    </source>
</evidence>
<protein>
    <submittedName>
        <fullName evidence="1">Uncharacterized protein</fullName>
    </submittedName>
</protein>
<proteinExistence type="predicted"/>
<gene>
    <name evidence="1" type="ORF">Lboz_3208</name>
</gene>
<reference evidence="1 2" key="1">
    <citation type="submission" date="2015-11" db="EMBL/GenBank/DDBJ databases">
        <title>Genomic analysis of 38 Legionella species identifies large and diverse effector repertoires.</title>
        <authorList>
            <person name="Burstein D."/>
            <person name="Amaro F."/>
            <person name="Zusman T."/>
            <person name="Lifshitz Z."/>
            <person name="Cohen O."/>
            <person name="Gilbert J.A."/>
            <person name="Pupko T."/>
            <person name="Shuman H.A."/>
            <person name="Segal G."/>
        </authorList>
    </citation>
    <scope>NUCLEOTIDE SEQUENCE [LARGE SCALE GENOMIC DNA]</scope>
    <source>
        <strain evidence="1 2">WIGA</strain>
    </source>
</reference>
<accession>A0A0W0RFB3</accession>
<evidence type="ECO:0000313" key="1">
    <source>
        <dbReference type="EMBL" id="KTC69692.1"/>
    </source>
</evidence>
<dbReference type="STRING" id="447.Lboz_3208"/>
<dbReference type="AlphaFoldDB" id="A0A0W0RFB3"/>
<name>A0A0W0RFB3_LEGBO</name>
<dbReference type="Proteomes" id="UP000054695">
    <property type="component" value="Unassembled WGS sequence"/>
</dbReference>
<organism evidence="1 2">
    <name type="scientific">Legionella bozemanae</name>
    <name type="common">Fluoribacter bozemanae</name>
    <dbReference type="NCBI Taxonomy" id="447"/>
    <lineage>
        <taxon>Bacteria</taxon>
        <taxon>Pseudomonadati</taxon>
        <taxon>Pseudomonadota</taxon>
        <taxon>Gammaproteobacteria</taxon>
        <taxon>Legionellales</taxon>
        <taxon>Legionellaceae</taxon>
        <taxon>Legionella</taxon>
    </lineage>
</organism>
<comment type="caution">
    <text evidence="1">The sequence shown here is derived from an EMBL/GenBank/DDBJ whole genome shotgun (WGS) entry which is preliminary data.</text>
</comment>
<dbReference type="EMBL" id="LNXU01000045">
    <property type="protein sequence ID" value="KTC69692.1"/>
    <property type="molecule type" value="Genomic_DNA"/>
</dbReference>
<sequence length="50" mass="5560">MNEPIANIKMDPRLRGDDRIHIFLVNFVGNAQSVFAGLPQNATISLSKHL</sequence>